<dbReference type="CDD" id="cd16442">
    <property type="entry name" value="BPL"/>
    <property type="match status" value="1"/>
</dbReference>
<dbReference type="SUPFAM" id="SSF55681">
    <property type="entry name" value="Class II aaRS and biotin synthetases"/>
    <property type="match status" value="1"/>
</dbReference>
<dbReference type="GO" id="GO:0005737">
    <property type="term" value="C:cytoplasm"/>
    <property type="evidence" value="ECO:0007669"/>
    <property type="project" value="TreeGrafter"/>
</dbReference>
<dbReference type="PROSITE" id="PS51733">
    <property type="entry name" value="BPL_LPL_CATALYTIC"/>
    <property type="match status" value="1"/>
</dbReference>
<protein>
    <submittedName>
        <fullName evidence="3">Biotin--[acetyl-CoA-carboxylase] ligase</fullName>
    </submittedName>
</protein>
<accession>A0A512RI37</accession>
<dbReference type="Gene3D" id="3.30.930.10">
    <property type="entry name" value="Bira Bifunctional Protein, Domain 2"/>
    <property type="match status" value="1"/>
</dbReference>
<keyword evidence="1 3" id="KW-0436">Ligase</keyword>
<reference evidence="3 4" key="1">
    <citation type="submission" date="2019-07" db="EMBL/GenBank/DDBJ databases">
        <title>Whole genome shotgun sequence of Chitinophaga cymbidii NBRC 109752.</title>
        <authorList>
            <person name="Hosoyama A."/>
            <person name="Uohara A."/>
            <person name="Ohji S."/>
            <person name="Ichikawa N."/>
        </authorList>
    </citation>
    <scope>NUCLEOTIDE SEQUENCE [LARGE SCALE GENOMIC DNA]</scope>
    <source>
        <strain evidence="3 4">NBRC 109752</strain>
    </source>
</reference>
<proteinExistence type="predicted"/>
<gene>
    <name evidence="3" type="ORF">CCY01nite_16150</name>
</gene>
<dbReference type="Pfam" id="PF03099">
    <property type="entry name" value="BPL_LplA_LipB"/>
    <property type="match status" value="1"/>
</dbReference>
<dbReference type="InterPro" id="IPR004408">
    <property type="entry name" value="Biotin_CoA_COase_ligase"/>
</dbReference>
<dbReference type="NCBIfam" id="TIGR00121">
    <property type="entry name" value="birA_ligase"/>
    <property type="match status" value="1"/>
</dbReference>
<evidence type="ECO:0000313" key="4">
    <source>
        <dbReference type="Proteomes" id="UP000321436"/>
    </source>
</evidence>
<sequence length="261" mass="29310">MLKSITLSAISKKRFVIGNPFQVLASVDSTNNYAMAQVNAGPVADGSTWFAMEQTAGKGQRGKQWHSAPGENIMLTTVLQPALTLQQQFMLSMAVALGAYDFFSRYAGDETRIKWSNDIYWRDRKAGGILIENVLRGSVWQYAITGIGININTSKFPEGLVNPVSLLQITGRTWNSVELARALCHCLEERYSRLHPAVFDEWLEEYKSCLYRFNEPGLYKKDGEIFQGVIRDVLPDGRLCLEKGREVLELGFGEVEFVIAK</sequence>
<evidence type="ECO:0000259" key="2">
    <source>
        <dbReference type="PROSITE" id="PS51733"/>
    </source>
</evidence>
<dbReference type="GO" id="GO:0004077">
    <property type="term" value="F:biotin--[biotin carboxyl-carrier protein] ligase activity"/>
    <property type="evidence" value="ECO:0007669"/>
    <property type="project" value="InterPro"/>
</dbReference>
<name>A0A512RI37_9BACT</name>
<dbReference type="PANTHER" id="PTHR12835:SF5">
    <property type="entry name" value="BIOTIN--PROTEIN LIGASE"/>
    <property type="match status" value="1"/>
</dbReference>
<dbReference type="InterPro" id="IPR004143">
    <property type="entry name" value="BPL_LPL_catalytic"/>
</dbReference>
<dbReference type="InterPro" id="IPR045864">
    <property type="entry name" value="aa-tRNA-synth_II/BPL/LPL"/>
</dbReference>
<feature type="domain" description="BPL/LPL catalytic" evidence="2">
    <location>
        <begin position="16"/>
        <end position="195"/>
    </location>
</feature>
<dbReference type="Proteomes" id="UP000321436">
    <property type="component" value="Unassembled WGS sequence"/>
</dbReference>
<evidence type="ECO:0000313" key="3">
    <source>
        <dbReference type="EMBL" id="GEP95355.1"/>
    </source>
</evidence>
<dbReference type="EMBL" id="BKAU01000001">
    <property type="protein sequence ID" value="GEP95355.1"/>
    <property type="molecule type" value="Genomic_DNA"/>
</dbReference>
<evidence type="ECO:0000256" key="1">
    <source>
        <dbReference type="ARBA" id="ARBA00022598"/>
    </source>
</evidence>
<dbReference type="AlphaFoldDB" id="A0A512RI37"/>
<organism evidence="3 4">
    <name type="scientific">Chitinophaga cymbidii</name>
    <dbReference type="NCBI Taxonomy" id="1096750"/>
    <lineage>
        <taxon>Bacteria</taxon>
        <taxon>Pseudomonadati</taxon>
        <taxon>Bacteroidota</taxon>
        <taxon>Chitinophagia</taxon>
        <taxon>Chitinophagales</taxon>
        <taxon>Chitinophagaceae</taxon>
        <taxon>Chitinophaga</taxon>
    </lineage>
</organism>
<dbReference type="PANTHER" id="PTHR12835">
    <property type="entry name" value="BIOTIN PROTEIN LIGASE"/>
    <property type="match status" value="1"/>
</dbReference>
<keyword evidence="4" id="KW-1185">Reference proteome</keyword>
<comment type="caution">
    <text evidence="3">The sequence shown here is derived from an EMBL/GenBank/DDBJ whole genome shotgun (WGS) entry which is preliminary data.</text>
</comment>